<name>A0ABP7SR29_9PSEU</name>
<dbReference type="Proteomes" id="UP001501747">
    <property type="component" value="Unassembled WGS sequence"/>
</dbReference>
<reference evidence="2" key="1">
    <citation type="journal article" date="2019" name="Int. J. Syst. Evol. Microbiol.">
        <title>The Global Catalogue of Microorganisms (GCM) 10K type strain sequencing project: providing services to taxonomists for standard genome sequencing and annotation.</title>
        <authorList>
            <consortium name="The Broad Institute Genomics Platform"/>
            <consortium name="The Broad Institute Genome Sequencing Center for Infectious Disease"/>
            <person name="Wu L."/>
            <person name="Ma J."/>
        </authorList>
    </citation>
    <scope>NUCLEOTIDE SEQUENCE [LARGE SCALE GENOMIC DNA]</scope>
    <source>
        <strain evidence="2">JCM 17342</strain>
    </source>
</reference>
<gene>
    <name evidence="1" type="ORF">GCM10022247_42750</name>
</gene>
<accession>A0ABP7SR29</accession>
<proteinExistence type="predicted"/>
<sequence>MIDELRERCAGLAFAPLPELAEDAPSGDGWLTAVEMRKHVGTLLAAQDKAIPPGPRAMEAVRLLLRELIFCTAASVYFFEAAPRVDAEHYWFHYDGEIDRRRMVVTEIAADDRDLAQDFVATVTPLVIEVCAQSRVGARTLWSYVIDMVHFGMLNLARQLGRDRAAAWARASELAEELHAAGIPRRSRPVLASYGDSDSESWGVRGACCLDFTDGVQTMCLTCPLLDDDARGQLWAVSKLRQPLDIRQA</sequence>
<comment type="caution">
    <text evidence="1">The sequence shown here is derived from an EMBL/GenBank/DDBJ whole genome shotgun (WGS) entry which is preliminary data.</text>
</comment>
<dbReference type="RefSeq" id="WP_344877473.1">
    <property type="nucleotide sequence ID" value="NZ_BAABAL010000017.1"/>
</dbReference>
<protein>
    <submittedName>
        <fullName evidence="1">Uncharacterized protein</fullName>
    </submittedName>
</protein>
<evidence type="ECO:0000313" key="2">
    <source>
        <dbReference type="Proteomes" id="UP001501747"/>
    </source>
</evidence>
<evidence type="ECO:0000313" key="1">
    <source>
        <dbReference type="EMBL" id="GAA4015347.1"/>
    </source>
</evidence>
<organism evidence="1 2">
    <name type="scientific">Allokutzneria multivorans</name>
    <dbReference type="NCBI Taxonomy" id="1142134"/>
    <lineage>
        <taxon>Bacteria</taxon>
        <taxon>Bacillati</taxon>
        <taxon>Actinomycetota</taxon>
        <taxon>Actinomycetes</taxon>
        <taxon>Pseudonocardiales</taxon>
        <taxon>Pseudonocardiaceae</taxon>
        <taxon>Allokutzneria</taxon>
    </lineage>
</organism>
<dbReference type="EMBL" id="BAABAL010000017">
    <property type="protein sequence ID" value="GAA4015347.1"/>
    <property type="molecule type" value="Genomic_DNA"/>
</dbReference>
<keyword evidence="2" id="KW-1185">Reference proteome</keyword>